<feature type="domain" description="AFP-like" evidence="1">
    <location>
        <begin position="279"/>
        <end position="337"/>
    </location>
</feature>
<dbReference type="InterPro" id="IPR051690">
    <property type="entry name" value="PseI-like"/>
</dbReference>
<dbReference type="CDD" id="cd11615">
    <property type="entry name" value="SAF_NeuB_like"/>
    <property type="match status" value="1"/>
</dbReference>
<sequence length="340" mass="37372">MLNNNLVIANKTIGTETSPYIIAEIGSNFDKDFDKALRLIDVAAEAGADAVKFQLFRANKLYPNGGELYDIFKSIELDPNWVPKLRDHASSRNVHFMASAFDFDSLNVLEDAKVPAHKIASSETTNLGFLHQIAKTQKPLIISTGMCDFVDVLEAVNTCIAAGNRNIALMQCGALYPLPIDLSNLNVIRSFSAQFGCPVGFSDHTTGHVAASTAIGLGACIFEKHITLDRSSAGPDHFYALEPEDLKAYIETIRQSHQALGSFDKEMLPKEREIGRREGLYFSRSLKSGETISSSDIEIKRPALGLRSRYSNSIVGAKLSKDVEKDQPITWEAIIFGDLK</sequence>
<organism evidence="2 3">
    <name type="scientific">Thalassospira lucentensis</name>
    <dbReference type="NCBI Taxonomy" id="168935"/>
    <lineage>
        <taxon>Bacteria</taxon>
        <taxon>Pseudomonadati</taxon>
        <taxon>Pseudomonadota</taxon>
        <taxon>Alphaproteobacteria</taxon>
        <taxon>Rhodospirillales</taxon>
        <taxon>Thalassospiraceae</taxon>
        <taxon>Thalassospira</taxon>
    </lineage>
</organism>
<dbReference type="GO" id="GO:0047444">
    <property type="term" value="F:N-acylneuraminate-9-phosphate synthase activity"/>
    <property type="evidence" value="ECO:0007669"/>
    <property type="project" value="TreeGrafter"/>
</dbReference>
<evidence type="ECO:0000313" key="3">
    <source>
        <dbReference type="Proteomes" id="UP000076335"/>
    </source>
</evidence>
<dbReference type="GO" id="GO:0016051">
    <property type="term" value="P:carbohydrate biosynthetic process"/>
    <property type="evidence" value="ECO:0007669"/>
    <property type="project" value="InterPro"/>
</dbReference>
<dbReference type="InterPro" id="IPR013132">
    <property type="entry name" value="PseI/NeuA/B-like_N"/>
</dbReference>
<dbReference type="OrthoDB" id="9781701at2"/>
<gene>
    <name evidence="2" type="ORF">AUP42_15225</name>
</gene>
<name>A0A154L8J0_9PROT</name>
<comment type="caution">
    <text evidence="2">The sequence shown here is derived from an EMBL/GenBank/DDBJ whole genome shotgun (WGS) entry which is preliminary data.</text>
</comment>
<dbReference type="Pfam" id="PF08666">
    <property type="entry name" value="SAF"/>
    <property type="match status" value="1"/>
</dbReference>
<dbReference type="Pfam" id="PF03102">
    <property type="entry name" value="NeuB"/>
    <property type="match status" value="1"/>
</dbReference>
<dbReference type="InterPro" id="IPR006190">
    <property type="entry name" value="SAF_AFP_Neu5Ac"/>
</dbReference>
<dbReference type="PROSITE" id="PS50844">
    <property type="entry name" value="AFP_LIKE"/>
    <property type="match status" value="1"/>
</dbReference>
<protein>
    <recommendedName>
        <fullName evidence="1">AFP-like domain-containing protein</fullName>
    </recommendedName>
</protein>
<dbReference type="SUPFAM" id="SSF51269">
    <property type="entry name" value="AFP III-like domain"/>
    <property type="match status" value="1"/>
</dbReference>
<dbReference type="PANTHER" id="PTHR42966:SF1">
    <property type="entry name" value="SIALIC ACID SYNTHASE"/>
    <property type="match status" value="1"/>
</dbReference>
<evidence type="ECO:0000259" key="1">
    <source>
        <dbReference type="PROSITE" id="PS50844"/>
    </source>
</evidence>
<dbReference type="EMBL" id="LPVY01000005">
    <property type="protein sequence ID" value="KZB66875.1"/>
    <property type="molecule type" value="Genomic_DNA"/>
</dbReference>
<proteinExistence type="predicted"/>
<dbReference type="InterPro" id="IPR057736">
    <property type="entry name" value="SAF_PseI/NeuA/NeuB"/>
</dbReference>
<dbReference type="Proteomes" id="UP000076335">
    <property type="component" value="Unassembled WGS sequence"/>
</dbReference>
<dbReference type="RefSeq" id="WP_062950244.1">
    <property type="nucleotide sequence ID" value="NZ_LPVY01000005.1"/>
</dbReference>
<dbReference type="InterPro" id="IPR036732">
    <property type="entry name" value="AFP_Neu5c_C_sf"/>
</dbReference>
<dbReference type="PANTHER" id="PTHR42966">
    <property type="entry name" value="N-ACETYLNEURAMINATE SYNTHASE"/>
    <property type="match status" value="1"/>
</dbReference>
<dbReference type="Gene3D" id="3.90.1210.10">
    <property type="entry name" value="Antifreeze-like/N-acetylneuraminic acid synthase C-terminal domain"/>
    <property type="match status" value="1"/>
</dbReference>
<dbReference type="Gene3D" id="3.20.20.70">
    <property type="entry name" value="Aldolase class I"/>
    <property type="match status" value="1"/>
</dbReference>
<reference evidence="2 3" key="1">
    <citation type="submission" date="2015-12" db="EMBL/GenBank/DDBJ databases">
        <title>Genome sequence of Thalassospira lucentensis MCCC 1A02072.</title>
        <authorList>
            <person name="Lu L."/>
            <person name="Lai Q."/>
            <person name="Shao Z."/>
            <person name="Qian P."/>
        </authorList>
    </citation>
    <scope>NUCLEOTIDE SEQUENCE [LARGE SCALE GENOMIC DNA]</scope>
    <source>
        <strain evidence="2 3">MCCC 1A02072</strain>
    </source>
</reference>
<dbReference type="SMART" id="SM00858">
    <property type="entry name" value="SAF"/>
    <property type="match status" value="1"/>
</dbReference>
<dbReference type="AlphaFoldDB" id="A0A154L8J0"/>
<evidence type="ECO:0000313" key="2">
    <source>
        <dbReference type="EMBL" id="KZB66875.1"/>
    </source>
</evidence>
<dbReference type="InterPro" id="IPR013785">
    <property type="entry name" value="Aldolase_TIM"/>
</dbReference>
<dbReference type="SUPFAM" id="SSF51569">
    <property type="entry name" value="Aldolase"/>
    <property type="match status" value="1"/>
</dbReference>
<accession>A0A154L8J0</accession>
<dbReference type="InterPro" id="IPR013974">
    <property type="entry name" value="SAF"/>
</dbReference>